<dbReference type="EMBL" id="FN654308">
    <property type="protein sequence ID" value="CBY31557.1"/>
    <property type="molecule type" value="Genomic_DNA"/>
</dbReference>
<evidence type="ECO:0008006" key="4">
    <source>
        <dbReference type="Google" id="ProtNLM"/>
    </source>
</evidence>
<feature type="region of interest" description="Disordered" evidence="1">
    <location>
        <begin position="1"/>
        <end position="40"/>
    </location>
</feature>
<dbReference type="Proteomes" id="UP000011014">
    <property type="component" value="Unassembled WGS sequence"/>
</dbReference>
<evidence type="ECO:0000256" key="1">
    <source>
        <dbReference type="SAM" id="MobiDB-lite"/>
    </source>
</evidence>
<feature type="transmembrane region" description="Helical" evidence="2">
    <location>
        <begin position="96"/>
        <end position="117"/>
    </location>
</feature>
<dbReference type="AlphaFoldDB" id="E4Y7F7"/>
<keyword evidence="2" id="KW-0812">Transmembrane</keyword>
<proteinExistence type="predicted"/>
<feature type="transmembrane region" description="Helical" evidence="2">
    <location>
        <begin position="56"/>
        <end position="76"/>
    </location>
</feature>
<organism evidence="3">
    <name type="scientific">Oikopleura dioica</name>
    <name type="common">Tunicate</name>
    <dbReference type="NCBI Taxonomy" id="34765"/>
    <lineage>
        <taxon>Eukaryota</taxon>
        <taxon>Metazoa</taxon>
        <taxon>Chordata</taxon>
        <taxon>Tunicata</taxon>
        <taxon>Appendicularia</taxon>
        <taxon>Copelata</taxon>
        <taxon>Oikopleuridae</taxon>
        <taxon>Oikopleura</taxon>
    </lineage>
</organism>
<reference evidence="3" key="1">
    <citation type="journal article" date="2010" name="Science">
        <title>Plasticity of animal genome architecture unmasked by rapid evolution of a pelagic tunicate.</title>
        <authorList>
            <person name="Denoeud F."/>
            <person name="Henriet S."/>
            <person name="Mungpakdee S."/>
            <person name="Aury J.M."/>
            <person name="Da Silva C."/>
            <person name="Brinkmann H."/>
            <person name="Mikhaleva J."/>
            <person name="Olsen L.C."/>
            <person name="Jubin C."/>
            <person name="Canestro C."/>
            <person name="Bouquet J.M."/>
            <person name="Danks G."/>
            <person name="Poulain J."/>
            <person name="Campsteijn C."/>
            <person name="Adamski M."/>
            <person name="Cross I."/>
            <person name="Yadetie F."/>
            <person name="Muffato M."/>
            <person name="Louis A."/>
            <person name="Butcher S."/>
            <person name="Tsagkogeorga G."/>
            <person name="Konrad A."/>
            <person name="Singh S."/>
            <person name="Jensen M.F."/>
            <person name="Cong E.H."/>
            <person name="Eikeseth-Otteraa H."/>
            <person name="Noel B."/>
            <person name="Anthouard V."/>
            <person name="Porcel B.M."/>
            <person name="Kachouri-Lafond R."/>
            <person name="Nishino A."/>
            <person name="Ugolini M."/>
            <person name="Chourrout P."/>
            <person name="Nishida H."/>
            <person name="Aasland R."/>
            <person name="Huzurbazar S."/>
            <person name="Westhof E."/>
            <person name="Delsuc F."/>
            <person name="Lehrach H."/>
            <person name="Reinhardt R."/>
            <person name="Weissenbach J."/>
            <person name="Roy S.W."/>
            <person name="Artiguenave F."/>
            <person name="Postlethwait J.H."/>
            <person name="Manak J.R."/>
            <person name="Thompson E.M."/>
            <person name="Jaillon O."/>
            <person name="Du Pasquier L."/>
            <person name="Boudinot P."/>
            <person name="Liberles D.A."/>
            <person name="Volff J.N."/>
            <person name="Philippe H."/>
            <person name="Lenhard B."/>
            <person name="Roest Crollius H."/>
            <person name="Wincker P."/>
            <person name="Chourrout D."/>
        </authorList>
    </citation>
    <scope>NUCLEOTIDE SEQUENCE [LARGE SCALE GENOMIC DNA]</scope>
</reference>
<evidence type="ECO:0000256" key="2">
    <source>
        <dbReference type="SAM" id="Phobius"/>
    </source>
</evidence>
<accession>E4Y7F7</accession>
<evidence type="ECO:0000313" key="3">
    <source>
        <dbReference type="EMBL" id="CBY31557.1"/>
    </source>
</evidence>
<protein>
    <recommendedName>
        <fullName evidence="4">Transmembrane protein</fullName>
    </recommendedName>
</protein>
<sequence>METRPASSLYAKSMAGSRKSLLSSEKSRKSHKNENSERSSEYQKVKRVKFPVLEGFLPYLACFLCPCLGLASVMMFQASLSARNATAAHFRFKSILLAGLAILVGILVIIFATNWAYKEYLHYAELYERVSAEVTKAKMELISIIEAM</sequence>
<gene>
    <name evidence="3" type="ORF">GSOID_T00025468001</name>
</gene>
<name>E4Y7F7_OIKDI</name>
<keyword evidence="2" id="KW-1133">Transmembrane helix</keyword>
<keyword evidence="2" id="KW-0472">Membrane</keyword>